<dbReference type="Proteomes" id="UP001343698">
    <property type="component" value="Unassembled WGS sequence"/>
</dbReference>
<dbReference type="InterPro" id="IPR034660">
    <property type="entry name" value="DinB/YfiT-like"/>
</dbReference>
<proteinExistence type="predicted"/>
<evidence type="ECO:0000313" key="2">
    <source>
        <dbReference type="EMBL" id="MEE1974198.1"/>
    </source>
</evidence>
<feature type="domain" description="DinB-like" evidence="1">
    <location>
        <begin position="17"/>
        <end position="144"/>
    </location>
</feature>
<keyword evidence="3" id="KW-1185">Reference proteome</keyword>
<dbReference type="InterPro" id="IPR024775">
    <property type="entry name" value="DinB-like"/>
</dbReference>
<protein>
    <submittedName>
        <fullName evidence="2">DinB family protein</fullName>
    </submittedName>
</protein>
<dbReference type="Pfam" id="PF12867">
    <property type="entry name" value="DinB_2"/>
    <property type="match status" value="1"/>
</dbReference>
<organism evidence="2 3">
    <name type="scientific">Maribacter flavus</name>
    <dbReference type="NCBI Taxonomy" id="1658664"/>
    <lineage>
        <taxon>Bacteria</taxon>
        <taxon>Pseudomonadati</taxon>
        <taxon>Bacteroidota</taxon>
        <taxon>Flavobacteriia</taxon>
        <taxon>Flavobacteriales</taxon>
        <taxon>Flavobacteriaceae</taxon>
        <taxon>Maribacter</taxon>
    </lineage>
</organism>
<name>A0ABU7IMM5_9FLAO</name>
<reference evidence="2 3" key="1">
    <citation type="submission" date="2024-01" db="EMBL/GenBank/DDBJ databases">
        <title>Maribacter spp. originated from different algae showed divergent polysaccharides utilization ability.</title>
        <authorList>
            <person name="Wang H."/>
            <person name="Wu Y."/>
        </authorList>
    </citation>
    <scope>NUCLEOTIDE SEQUENCE [LARGE SCALE GENOMIC DNA]</scope>
    <source>
        <strain evidence="2 3">KPT27_14</strain>
    </source>
</reference>
<dbReference type="SUPFAM" id="SSF109854">
    <property type="entry name" value="DinB/YfiT-like putative metalloenzymes"/>
    <property type="match status" value="1"/>
</dbReference>
<comment type="caution">
    <text evidence="2">The sequence shown here is derived from an EMBL/GenBank/DDBJ whole genome shotgun (WGS) entry which is preliminary data.</text>
</comment>
<accession>A0ABU7IMM5</accession>
<gene>
    <name evidence="2" type="ORF">V1H85_17200</name>
</gene>
<dbReference type="EMBL" id="JAZDDF010000014">
    <property type="protein sequence ID" value="MEE1974198.1"/>
    <property type="molecule type" value="Genomic_DNA"/>
</dbReference>
<dbReference type="Gene3D" id="1.20.120.450">
    <property type="entry name" value="dinb family like domain"/>
    <property type="match status" value="1"/>
</dbReference>
<evidence type="ECO:0000313" key="3">
    <source>
        <dbReference type="Proteomes" id="UP001343698"/>
    </source>
</evidence>
<sequence length="161" mass="18976">MGYGKKMTQAELIILNLTEIRRRSIKLWKALPEQYYRWKPDESAMTAIEMVRHVLEADYGWNIIINNGSMAHYETPWKQRPFINVVDELAFAEPYRNQFLKSVRQFSDTELSEFQVVHPGNGERKALGKYILRIGYHEAVHAGQFLSYLRAMNVDRPLIWD</sequence>
<evidence type="ECO:0000259" key="1">
    <source>
        <dbReference type="Pfam" id="PF12867"/>
    </source>
</evidence>
<dbReference type="RefSeq" id="WP_272637389.1">
    <property type="nucleotide sequence ID" value="NZ_JAZDDF010000014.1"/>
</dbReference>